<keyword evidence="4 7" id="KW-0812">Transmembrane</keyword>
<feature type="transmembrane region" description="Helical" evidence="7">
    <location>
        <begin position="67"/>
        <end position="87"/>
    </location>
</feature>
<reference evidence="9 10" key="1">
    <citation type="submission" date="2019-10" db="EMBL/GenBank/DDBJ databases">
        <title>Comparative genomics of sulfur disproportionating microorganisms.</title>
        <authorList>
            <person name="Ward L.M."/>
            <person name="Bertran E."/>
            <person name="Johnston D."/>
        </authorList>
    </citation>
    <scope>NUCLEOTIDE SEQUENCE [LARGE SCALE GENOMIC DNA]</scope>
    <source>
        <strain evidence="9 10">DSM 14055</strain>
    </source>
</reference>
<dbReference type="EMBL" id="WHYR01000022">
    <property type="protein sequence ID" value="MQL52462.1"/>
    <property type="molecule type" value="Genomic_DNA"/>
</dbReference>
<feature type="transmembrane region" description="Helical" evidence="7">
    <location>
        <begin position="117"/>
        <end position="137"/>
    </location>
</feature>
<evidence type="ECO:0000256" key="5">
    <source>
        <dbReference type="ARBA" id="ARBA00022989"/>
    </source>
</evidence>
<dbReference type="OrthoDB" id="9811198at2"/>
<protein>
    <submittedName>
        <fullName evidence="9">MgtC/SapB family protein</fullName>
    </submittedName>
</protein>
<sequence length="225" mass="24368">MLTEKEIILRLALSVLLGGMIGLERERLYVTIRTYSAGFRTHILVCVGAALAMVVSEGLHYEFKGDAARVAAQVVSGIGFLGAGAILREGPLVRGLTTAASLWVVACIGLAAGGGFYLAATLGTVLVLFALVILGALEDYVRQRRIHDVLSMVIGSQPQYIHQVGEFLKESGLIIKNIEVAKMADDEERQLLEITVQFPPNTSRVQILNKLVSLPGVYRVEHRQG</sequence>
<evidence type="ECO:0000256" key="7">
    <source>
        <dbReference type="SAM" id="Phobius"/>
    </source>
</evidence>
<feature type="transmembrane region" description="Helical" evidence="7">
    <location>
        <begin position="6"/>
        <end position="23"/>
    </location>
</feature>
<dbReference type="InterPro" id="IPR049177">
    <property type="entry name" value="MgtC_SapB_SrpB_YhiD_N"/>
</dbReference>
<dbReference type="InterPro" id="IPR003416">
    <property type="entry name" value="MgtC/SapB/SrpB/YhiD_fam"/>
</dbReference>
<dbReference type="PANTHER" id="PTHR33778">
    <property type="entry name" value="PROTEIN MGTC"/>
    <property type="match status" value="1"/>
</dbReference>
<dbReference type="GO" id="GO:0005886">
    <property type="term" value="C:plasma membrane"/>
    <property type="evidence" value="ECO:0007669"/>
    <property type="project" value="UniProtKB-SubCell"/>
</dbReference>
<evidence type="ECO:0000259" key="8">
    <source>
        <dbReference type="Pfam" id="PF02308"/>
    </source>
</evidence>
<keyword evidence="6 7" id="KW-0472">Membrane</keyword>
<keyword evidence="3" id="KW-1003">Cell membrane</keyword>
<organism evidence="9 10">
    <name type="scientific">Desulfofundulus thermobenzoicus</name>
    <dbReference type="NCBI Taxonomy" id="29376"/>
    <lineage>
        <taxon>Bacteria</taxon>
        <taxon>Bacillati</taxon>
        <taxon>Bacillota</taxon>
        <taxon>Clostridia</taxon>
        <taxon>Eubacteriales</taxon>
        <taxon>Peptococcaceae</taxon>
        <taxon>Desulfofundulus</taxon>
    </lineage>
</organism>
<keyword evidence="5 7" id="KW-1133">Transmembrane helix</keyword>
<evidence type="ECO:0000256" key="6">
    <source>
        <dbReference type="ARBA" id="ARBA00023136"/>
    </source>
</evidence>
<dbReference type="RefSeq" id="WP_152946585.1">
    <property type="nucleotide sequence ID" value="NZ_WHYR01000022.1"/>
</dbReference>
<dbReference type="Proteomes" id="UP000441717">
    <property type="component" value="Unassembled WGS sequence"/>
</dbReference>
<feature type="transmembrane region" description="Helical" evidence="7">
    <location>
        <begin position="35"/>
        <end position="55"/>
    </location>
</feature>
<evidence type="ECO:0000256" key="1">
    <source>
        <dbReference type="ARBA" id="ARBA00004651"/>
    </source>
</evidence>
<keyword evidence="10" id="KW-1185">Reference proteome</keyword>
<gene>
    <name evidence="9" type="ORF">GFC01_09345</name>
</gene>
<evidence type="ECO:0000313" key="10">
    <source>
        <dbReference type="Proteomes" id="UP000441717"/>
    </source>
</evidence>
<dbReference type="AlphaFoldDB" id="A0A6N7IR07"/>
<dbReference type="Pfam" id="PF02308">
    <property type="entry name" value="MgtC"/>
    <property type="match status" value="1"/>
</dbReference>
<accession>A0A6N7IR07</accession>
<evidence type="ECO:0000256" key="2">
    <source>
        <dbReference type="ARBA" id="ARBA00009298"/>
    </source>
</evidence>
<evidence type="ECO:0000313" key="9">
    <source>
        <dbReference type="EMBL" id="MQL52462.1"/>
    </source>
</evidence>
<dbReference type="PRINTS" id="PR01837">
    <property type="entry name" value="MGTCSAPBPROT"/>
</dbReference>
<feature type="domain" description="MgtC/SapB/SrpB/YhiD N-terminal" evidence="8">
    <location>
        <begin position="11"/>
        <end position="139"/>
    </location>
</feature>
<evidence type="ECO:0000256" key="4">
    <source>
        <dbReference type="ARBA" id="ARBA00022692"/>
    </source>
</evidence>
<evidence type="ECO:0000256" key="3">
    <source>
        <dbReference type="ARBA" id="ARBA00022475"/>
    </source>
</evidence>
<comment type="caution">
    <text evidence="9">The sequence shown here is derived from an EMBL/GenBank/DDBJ whole genome shotgun (WGS) entry which is preliminary data.</text>
</comment>
<comment type="subcellular location">
    <subcellularLocation>
        <location evidence="1">Cell membrane</location>
        <topology evidence="1">Multi-pass membrane protein</topology>
    </subcellularLocation>
</comment>
<name>A0A6N7IR07_9FIRM</name>
<dbReference type="PANTHER" id="PTHR33778:SF1">
    <property type="entry name" value="MAGNESIUM TRANSPORTER YHID-RELATED"/>
    <property type="match status" value="1"/>
</dbReference>
<proteinExistence type="inferred from homology"/>
<comment type="similarity">
    <text evidence="2">Belongs to the MgtC/SapB family.</text>
</comment>